<dbReference type="EMBL" id="MEUM01000159">
    <property type="protein sequence ID" value="OGC38952.1"/>
    <property type="molecule type" value="Genomic_DNA"/>
</dbReference>
<comment type="caution">
    <text evidence="2">The sequence shown here is derived from an EMBL/GenBank/DDBJ whole genome shotgun (WGS) entry which is preliminary data.</text>
</comment>
<sequence length="242" mass="27654">MKKFNAAMSLLILIFCSFHCDSITDTEYDNQFNICGVLRADAYSILMVQEVRVDQTYKMDERSEPWVDDAFVLLSYRTQLDTLYYYDGGLYHDYCDFEPLDTVSIMAIKDGLDTLFGSTIIPGPISIIHPNPHNTVSFSDSIILKICDNGAMYYGYGEKIEGWDRLEAYYLPEENDTLIIIPLQGFGDYLGVGYYHFQFVVFDSNYYNYFIDNDSIVSAGVTGGIGLFGSSYMTEIYFELVE</sequence>
<dbReference type="AlphaFoldDB" id="A0A1F4U217"/>
<evidence type="ECO:0000256" key="1">
    <source>
        <dbReference type="SAM" id="SignalP"/>
    </source>
</evidence>
<dbReference type="Proteomes" id="UP000177025">
    <property type="component" value="Unassembled WGS sequence"/>
</dbReference>
<proteinExistence type="predicted"/>
<reference evidence="2 3" key="1">
    <citation type="journal article" date="2016" name="Nat. Commun.">
        <title>Thousands of microbial genomes shed light on interconnected biogeochemical processes in an aquifer system.</title>
        <authorList>
            <person name="Anantharaman K."/>
            <person name="Brown C.T."/>
            <person name="Hug L.A."/>
            <person name="Sharon I."/>
            <person name="Castelle C.J."/>
            <person name="Probst A.J."/>
            <person name="Thomas B.C."/>
            <person name="Singh A."/>
            <person name="Wilkins M.J."/>
            <person name="Karaoz U."/>
            <person name="Brodie E.L."/>
            <person name="Williams K.H."/>
            <person name="Hubbard S.S."/>
            <person name="Banfield J.F."/>
        </authorList>
    </citation>
    <scope>NUCLEOTIDE SEQUENCE [LARGE SCALE GENOMIC DNA]</scope>
</reference>
<evidence type="ECO:0000313" key="2">
    <source>
        <dbReference type="EMBL" id="OGC38952.1"/>
    </source>
</evidence>
<keyword evidence="1" id="KW-0732">Signal</keyword>
<evidence type="ECO:0000313" key="3">
    <source>
        <dbReference type="Proteomes" id="UP000177025"/>
    </source>
</evidence>
<gene>
    <name evidence="2" type="ORF">A2Y85_05985</name>
</gene>
<accession>A0A1F4U217</accession>
<name>A0A1F4U217_UNCW3</name>
<organism evidence="2 3">
    <name type="scientific">candidate division WOR-3 bacterium RBG_13_43_14</name>
    <dbReference type="NCBI Taxonomy" id="1802590"/>
    <lineage>
        <taxon>Bacteria</taxon>
        <taxon>Bacteria division WOR-3</taxon>
    </lineage>
</organism>
<protein>
    <recommendedName>
        <fullName evidence="4">DUF4249 family protein</fullName>
    </recommendedName>
</protein>
<feature type="signal peptide" evidence="1">
    <location>
        <begin position="1"/>
        <end position="20"/>
    </location>
</feature>
<evidence type="ECO:0008006" key="4">
    <source>
        <dbReference type="Google" id="ProtNLM"/>
    </source>
</evidence>
<feature type="chain" id="PRO_5009514702" description="DUF4249 family protein" evidence="1">
    <location>
        <begin position="21"/>
        <end position="242"/>
    </location>
</feature>